<dbReference type="Proteomes" id="UP000262583">
    <property type="component" value="Chromosome"/>
</dbReference>
<reference evidence="1 2" key="1">
    <citation type="submission" date="2018-05" db="EMBL/GenBank/DDBJ databases">
        <title>A metagenomic window into the 2 km-deep terrestrial subsurface aquifer revealed taxonomically and functionally diverse microbial community comprising novel uncultured bacterial lineages.</title>
        <authorList>
            <person name="Kadnikov V.V."/>
            <person name="Mardanov A.V."/>
            <person name="Beletsky A.V."/>
            <person name="Banks D."/>
            <person name="Pimenov N.V."/>
            <person name="Frank Y.A."/>
            <person name="Karnachuk O.V."/>
            <person name="Ravin N.V."/>
        </authorList>
    </citation>
    <scope>NUCLEOTIDE SEQUENCE [LARGE SCALE GENOMIC DNA]</scope>
    <source>
        <strain evidence="1">BY</strain>
    </source>
</reference>
<evidence type="ECO:0000313" key="1">
    <source>
        <dbReference type="EMBL" id="AXA36514.1"/>
    </source>
</evidence>
<protein>
    <submittedName>
        <fullName evidence="1">Uncharacterized protein</fullName>
    </submittedName>
</protein>
<organism evidence="1 2">
    <name type="scientific">Sumerlaea chitinivorans</name>
    <dbReference type="NCBI Taxonomy" id="2250252"/>
    <lineage>
        <taxon>Bacteria</taxon>
        <taxon>Candidatus Sumerlaeota</taxon>
        <taxon>Candidatus Sumerlaeia</taxon>
        <taxon>Candidatus Sumerlaeales</taxon>
        <taxon>Candidatus Sumerlaeaceae</taxon>
        <taxon>Candidatus Sumerlaea</taxon>
    </lineage>
</organism>
<dbReference type="EMBL" id="CP030759">
    <property type="protein sequence ID" value="AXA36514.1"/>
    <property type="molecule type" value="Genomic_DNA"/>
</dbReference>
<accession>A0A2Z4Y5R5</accession>
<sequence>MTQARSGAWWRQALNGQLKKENRKPNEAEEERLLGGFSVRDFCCLEGG</sequence>
<proteinExistence type="predicted"/>
<dbReference type="KEGG" id="schv:BRCON_1737"/>
<dbReference type="AlphaFoldDB" id="A0A2Z4Y5R5"/>
<evidence type="ECO:0000313" key="2">
    <source>
        <dbReference type="Proteomes" id="UP000262583"/>
    </source>
</evidence>
<gene>
    <name evidence="1" type="ORF">BRCON_1737</name>
</gene>
<name>A0A2Z4Y5R5_SUMC1</name>